<dbReference type="InterPro" id="IPR036852">
    <property type="entry name" value="Peptidase_S8/S53_dom_sf"/>
</dbReference>
<dbReference type="RefSeq" id="WP_129227848.1">
    <property type="nucleotide sequence ID" value="NZ_QYBB01000018.1"/>
</dbReference>
<evidence type="ECO:0000256" key="3">
    <source>
        <dbReference type="ARBA" id="ARBA00022801"/>
    </source>
</evidence>
<organism evidence="7 8">
    <name type="scientific">Lichenibacterium minor</name>
    <dbReference type="NCBI Taxonomy" id="2316528"/>
    <lineage>
        <taxon>Bacteria</taxon>
        <taxon>Pseudomonadati</taxon>
        <taxon>Pseudomonadota</taxon>
        <taxon>Alphaproteobacteria</taxon>
        <taxon>Hyphomicrobiales</taxon>
        <taxon>Lichenihabitantaceae</taxon>
        <taxon>Lichenibacterium</taxon>
    </lineage>
</organism>
<accession>A0A4Q2U3C4</accession>
<name>A0A4Q2U3C4_9HYPH</name>
<dbReference type="InterPro" id="IPR050131">
    <property type="entry name" value="Peptidase_S8_subtilisin-like"/>
</dbReference>
<sequence length="543" mass="54312">MSRLPDLHDGSGVTVGILSDSFDTATTFDRDGNRDTAATDIAAGLLPADLAILDDHAGGSDEGRAMAQIVHRTAPGASILFDTAAGGQAVFAQHILDLAAAGAKVIVDDVGYAAEPDYQDGVVAQAIERVTAQGVAYVSAAGNNGAAGYEGAFRAGGHFRWNGIRYTAQSFSTGGGPLADTLLPISGQAGQVATIQLAWSQPAASASPGRGATGDLDLFLTDARGNVVDRIAAAHDNVGRDPVEVLDLHLPETGTFDLRVGLRDGTEAPGDLRIVAISDGRPLSIGAVSSATGNATLIGHKGAPGDIAVGAARSAEASSGGAAFPVSEPFSSAGPDMRLFDDGGDPLPSPAVGGVSVSGSDGVPTSFFGRGGRVDADGDPLFFGTSAAAPQVAAVAALLLQQDPLLTPAEVRRTLQDTALPTVDSSGAWDPQVGGSGLVQAGAALDEVARMAAFAVTEAVPERAGLAGAGRGRQHGAAADAAGALAAALRGGPVHGGAAAIHAGATFREMAAAGLSVTHPPYGHPDAFDHPSLVFRHHQPFAL</sequence>
<evidence type="ECO:0000256" key="1">
    <source>
        <dbReference type="ARBA" id="ARBA00011073"/>
    </source>
</evidence>
<dbReference type="SUPFAM" id="SSF52743">
    <property type="entry name" value="Subtilisin-like"/>
    <property type="match status" value="1"/>
</dbReference>
<dbReference type="InterPro" id="IPR000209">
    <property type="entry name" value="Peptidase_S8/S53_dom"/>
</dbReference>
<comment type="caution">
    <text evidence="7">The sequence shown here is derived from an EMBL/GenBank/DDBJ whole genome shotgun (WGS) entry which is preliminary data.</text>
</comment>
<dbReference type="InterPro" id="IPR023828">
    <property type="entry name" value="Peptidase_S8_Ser-AS"/>
</dbReference>
<evidence type="ECO:0000256" key="2">
    <source>
        <dbReference type="ARBA" id="ARBA00022670"/>
    </source>
</evidence>
<dbReference type="AlphaFoldDB" id="A0A4Q2U3C4"/>
<dbReference type="PROSITE" id="PS00138">
    <property type="entry name" value="SUBTILASE_SER"/>
    <property type="match status" value="1"/>
</dbReference>
<dbReference type="OrthoDB" id="8256393at2"/>
<evidence type="ECO:0000256" key="5">
    <source>
        <dbReference type="PROSITE-ProRule" id="PRU01240"/>
    </source>
</evidence>
<comment type="similarity">
    <text evidence="1 5">Belongs to the peptidase S8 family.</text>
</comment>
<evidence type="ECO:0000259" key="6">
    <source>
        <dbReference type="Pfam" id="PF00082"/>
    </source>
</evidence>
<proteinExistence type="inferred from homology"/>
<gene>
    <name evidence="7" type="ORF">D3273_15775</name>
</gene>
<dbReference type="Pfam" id="PF00082">
    <property type="entry name" value="Peptidase_S8"/>
    <property type="match status" value="1"/>
</dbReference>
<dbReference type="GO" id="GO:0006508">
    <property type="term" value="P:proteolysis"/>
    <property type="evidence" value="ECO:0007669"/>
    <property type="project" value="UniProtKB-KW"/>
</dbReference>
<protein>
    <recommendedName>
        <fullName evidence="6">Peptidase S8/S53 domain-containing protein</fullName>
    </recommendedName>
</protein>
<dbReference type="PANTHER" id="PTHR43806:SF11">
    <property type="entry name" value="CEREVISIN-RELATED"/>
    <property type="match status" value="1"/>
</dbReference>
<feature type="domain" description="Peptidase S8/S53" evidence="6">
    <location>
        <begin position="382"/>
        <end position="419"/>
    </location>
</feature>
<keyword evidence="4" id="KW-0720">Serine protease</keyword>
<keyword evidence="2" id="KW-0645">Protease</keyword>
<keyword evidence="8" id="KW-1185">Reference proteome</keyword>
<comment type="caution">
    <text evidence="5">Lacks conserved residue(s) required for the propagation of feature annotation.</text>
</comment>
<dbReference type="PANTHER" id="PTHR43806">
    <property type="entry name" value="PEPTIDASE S8"/>
    <property type="match status" value="1"/>
</dbReference>
<dbReference type="Proteomes" id="UP000290759">
    <property type="component" value="Unassembled WGS sequence"/>
</dbReference>
<dbReference type="Gene3D" id="3.40.50.200">
    <property type="entry name" value="Peptidase S8/S53 domain"/>
    <property type="match status" value="2"/>
</dbReference>
<reference evidence="7 8" key="2">
    <citation type="submission" date="2019-02" db="EMBL/GenBank/DDBJ databases">
        <title>'Lichenibacterium ramalinii' gen. nov. sp. nov., 'Lichenibacterium minor' gen. nov. sp. nov.</title>
        <authorList>
            <person name="Pankratov T."/>
        </authorList>
    </citation>
    <scope>NUCLEOTIDE SEQUENCE [LARGE SCALE GENOMIC DNA]</scope>
    <source>
        <strain evidence="7 8">RmlP026</strain>
    </source>
</reference>
<keyword evidence="3" id="KW-0378">Hydrolase</keyword>
<evidence type="ECO:0000313" key="8">
    <source>
        <dbReference type="Proteomes" id="UP000290759"/>
    </source>
</evidence>
<dbReference type="GO" id="GO:0004252">
    <property type="term" value="F:serine-type endopeptidase activity"/>
    <property type="evidence" value="ECO:0007669"/>
    <property type="project" value="InterPro"/>
</dbReference>
<evidence type="ECO:0000313" key="7">
    <source>
        <dbReference type="EMBL" id="RYC30993.1"/>
    </source>
</evidence>
<evidence type="ECO:0000256" key="4">
    <source>
        <dbReference type="ARBA" id="ARBA00022825"/>
    </source>
</evidence>
<reference evidence="7 8" key="1">
    <citation type="submission" date="2018-12" db="EMBL/GenBank/DDBJ databases">
        <authorList>
            <person name="Grouzdev D.S."/>
            <person name="Krutkina M.S."/>
        </authorList>
    </citation>
    <scope>NUCLEOTIDE SEQUENCE [LARGE SCALE GENOMIC DNA]</scope>
    <source>
        <strain evidence="7 8">RmlP026</strain>
    </source>
</reference>
<dbReference type="EMBL" id="QYBB01000018">
    <property type="protein sequence ID" value="RYC30993.1"/>
    <property type="molecule type" value="Genomic_DNA"/>
</dbReference>
<dbReference type="PROSITE" id="PS51892">
    <property type="entry name" value="SUBTILASE"/>
    <property type="match status" value="1"/>
</dbReference>